<feature type="chain" id="PRO_5015762621" description="Hydrophobin" evidence="1">
    <location>
        <begin position="20"/>
        <end position="101"/>
    </location>
</feature>
<feature type="signal peptide" evidence="1">
    <location>
        <begin position="1"/>
        <end position="19"/>
    </location>
</feature>
<sequence length="101" mass="10055">MQFARILVFLFAALVSAVAIPDGGSHPPPPQGGCNQAQVVQCCIPISTNSGGGLLGGISLLNNLATCASIVPIGSGCKGTQVCCDVDQSGLVNVNQCGSIL</sequence>
<dbReference type="EMBL" id="NESQ01000061">
    <property type="protein sequence ID" value="PUU80602.1"/>
    <property type="molecule type" value="Genomic_DNA"/>
</dbReference>
<protein>
    <recommendedName>
        <fullName evidence="4">Hydrophobin</fullName>
    </recommendedName>
</protein>
<name>A0A2T6ZYN4_TUBBO</name>
<gene>
    <name evidence="2" type="ORF">B9Z19DRAFT_1123297</name>
</gene>
<accession>A0A2T6ZYN4</accession>
<evidence type="ECO:0000313" key="3">
    <source>
        <dbReference type="Proteomes" id="UP000244722"/>
    </source>
</evidence>
<dbReference type="AlphaFoldDB" id="A0A2T6ZYN4"/>
<keyword evidence="3" id="KW-1185">Reference proteome</keyword>
<evidence type="ECO:0000256" key="1">
    <source>
        <dbReference type="SAM" id="SignalP"/>
    </source>
</evidence>
<organism evidence="2 3">
    <name type="scientific">Tuber borchii</name>
    <name type="common">White truffle</name>
    <dbReference type="NCBI Taxonomy" id="42251"/>
    <lineage>
        <taxon>Eukaryota</taxon>
        <taxon>Fungi</taxon>
        <taxon>Dikarya</taxon>
        <taxon>Ascomycota</taxon>
        <taxon>Pezizomycotina</taxon>
        <taxon>Pezizomycetes</taxon>
        <taxon>Pezizales</taxon>
        <taxon>Tuberaceae</taxon>
        <taxon>Tuber</taxon>
    </lineage>
</organism>
<evidence type="ECO:0008006" key="4">
    <source>
        <dbReference type="Google" id="ProtNLM"/>
    </source>
</evidence>
<dbReference type="Proteomes" id="UP000244722">
    <property type="component" value="Unassembled WGS sequence"/>
</dbReference>
<keyword evidence="1" id="KW-0732">Signal</keyword>
<reference evidence="2 3" key="1">
    <citation type="submission" date="2017-04" db="EMBL/GenBank/DDBJ databases">
        <title>Draft genome sequence of Tuber borchii Vittad., a whitish edible truffle.</title>
        <authorList>
            <consortium name="DOE Joint Genome Institute"/>
            <person name="Murat C."/>
            <person name="Kuo A."/>
            <person name="Barry K.W."/>
            <person name="Clum A."/>
            <person name="Dockter R.B."/>
            <person name="Fauchery L."/>
            <person name="Iotti M."/>
            <person name="Kohler A."/>
            <person name="Labutti K."/>
            <person name="Lindquist E.A."/>
            <person name="Lipzen A."/>
            <person name="Ohm R.A."/>
            <person name="Wang M."/>
            <person name="Grigoriev I.V."/>
            <person name="Zambonelli A."/>
            <person name="Martin F.M."/>
        </authorList>
    </citation>
    <scope>NUCLEOTIDE SEQUENCE [LARGE SCALE GENOMIC DNA]</scope>
    <source>
        <strain evidence="2 3">Tbo3840</strain>
    </source>
</reference>
<comment type="caution">
    <text evidence="2">The sequence shown here is derived from an EMBL/GenBank/DDBJ whole genome shotgun (WGS) entry which is preliminary data.</text>
</comment>
<proteinExistence type="predicted"/>
<evidence type="ECO:0000313" key="2">
    <source>
        <dbReference type="EMBL" id="PUU80602.1"/>
    </source>
</evidence>